<dbReference type="Proteomes" id="UP001057402">
    <property type="component" value="Chromosome 4"/>
</dbReference>
<dbReference type="EMBL" id="CM042883">
    <property type="protein sequence ID" value="KAI4374464.1"/>
    <property type="molecule type" value="Genomic_DNA"/>
</dbReference>
<keyword evidence="2" id="KW-1185">Reference proteome</keyword>
<comment type="caution">
    <text evidence="1">The sequence shown here is derived from an EMBL/GenBank/DDBJ whole genome shotgun (WGS) entry which is preliminary data.</text>
</comment>
<evidence type="ECO:0000313" key="2">
    <source>
        <dbReference type="Proteomes" id="UP001057402"/>
    </source>
</evidence>
<sequence length="155" mass="17558">MGLTLDDFTYNTAIDSFCKVGMVDEAVELFDFMRTKGSTMSSPTAKTYVMMAMVLIKNDCMEEFFKLLGDTKQSLCLPDVSTYKELMEGMCVAGKIEEAYSILEERGNEGNPPDILTYNCFLKVLCDNGNIDEAIRLYGRIIRWVACLWCKLSIF</sequence>
<protein>
    <submittedName>
        <fullName evidence="1">Uncharacterized protein</fullName>
    </submittedName>
</protein>
<gene>
    <name evidence="1" type="ORF">MLD38_012455</name>
</gene>
<organism evidence="1 2">
    <name type="scientific">Melastoma candidum</name>
    <dbReference type="NCBI Taxonomy" id="119954"/>
    <lineage>
        <taxon>Eukaryota</taxon>
        <taxon>Viridiplantae</taxon>
        <taxon>Streptophyta</taxon>
        <taxon>Embryophyta</taxon>
        <taxon>Tracheophyta</taxon>
        <taxon>Spermatophyta</taxon>
        <taxon>Magnoliopsida</taxon>
        <taxon>eudicotyledons</taxon>
        <taxon>Gunneridae</taxon>
        <taxon>Pentapetalae</taxon>
        <taxon>rosids</taxon>
        <taxon>malvids</taxon>
        <taxon>Myrtales</taxon>
        <taxon>Melastomataceae</taxon>
        <taxon>Melastomatoideae</taxon>
        <taxon>Melastomateae</taxon>
        <taxon>Melastoma</taxon>
    </lineage>
</organism>
<accession>A0ACB9RA06</accession>
<evidence type="ECO:0000313" key="1">
    <source>
        <dbReference type="EMBL" id="KAI4374464.1"/>
    </source>
</evidence>
<reference evidence="2" key="1">
    <citation type="journal article" date="2023" name="Front. Plant Sci.">
        <title>Chromosomal-level genome assembly of Melastoma candidum provides insights into trichome evolution.</title>
        <authorList>
            <person name="Zhong Y."/>
            <person name="Wu W."/>
            <person name="Sun C."/>
            <person name="Zou P."/>
            <person name="Liu Y."/>
            <person name="Dai S."/>
            <person name="Zhou R."/>
        </authorList>
    </citation>
    <scope>NUCLEOTIDE SEQUENCE [LARGE SCALE GENOMIC DNA]</scope>
</reference>
<proteinExistence type="predicted"/>
<name>A0ACB9RA06_9MYRT</name>